<accession>A0AAN9HBA8</accession>
<dbReference type="Proteomes" id="UP001364617">
    <property type="component" value="Unassembled WGS sequence"/>
</dbReference>
<evidence type="ECO:0000256" key="1">
    <source>
        <dbReference type="SAM" id="Phobius"/>
    </source>
</evidence>
<comment type="caution">
    <text evidence="2">The sequence shown here is derived from an EMBL/GenBank/DDBJ whole genome shotgun (WGS) entry which is preliminary data.</text>
</comment>
<keyword evidence="1" id="KW-0472">Membrane</keyword>
<keyword evidence="1" id="KW-0812">Transmembrane</keyword>
<name>A0AAN9HBA8_9TELE</name>
<evidence type="ECO:0000313" key="3">
    <source>
        <dbReference type="Proteomes" id="UP001364617"/>
    </source>
</evidence>
<gene>
    <name evidence="2" type="ORF">R3I93_004262</name>
</gene>
<protein>
    <submittedName>
        <fullName evidence="2">Uncharacterized protein</fullName>
    </submittedName>
</protein>
<sequence length="62" mass="6681">MDRLANVIGQQHIGLTVGLSLMIIVVILVLAAVVYTPPGAAARCLKRNRSEEHLSLTSNRIS</sequence>
<dbReference type="EMBL" id="JAYKXH010000004">
    <property type="protein sequence ID" value="KAK7171905.1"/>
    <property type="molecule type" value="Genomic_DNA"/>
</dbReference>
<feature type="transmembrane region" description="Helical" evidence="1">
    <location>
        <begin position="12"/>
        <end position="35"/>
    </location>
</feature>
<evidence type="ECO:0000313" key="2">
    <source>
        <dbReference type="EMBL" id="KAK7171905.1"/>
    </source>
</evidence>
<proteinExistence type="predicted"/>
<dbReference type="AlphaFoldDB" id="A0AAN9HBA8"/>
<keyword evidence="3" id="KW-1185">Reference proteome</keyword>
<keyword evidence="1" id="KW-1133">Transmembrane helix</keyword>
<organism evidence="2 3">
    <name type="scientific">Phoxinus phoxinus</name>
    <name type="common">Eurasian minnow</name>
    <dbReference type="NCBI Taxonomy" id="58324"/>
    <lineage>
        <taxon>Eukaryota</taxon>
        <taxon>Metazoa</taxon>
        <taxon>Chordata</taxon>
        <taxon>Craniata</taxon>
        <taxon>Vertebrata</taxon>
        <taxon>Euteleostomi</taxon>
        <taxon>Actinopterygii</taxon>
        <taxon>Neopterygii</taxon>
        <taxon>Teleostei</taxon>
        <taxon>Ostariophysi</taxon>
        <taxon>Cypriniformes</taxon>
        <taxon>Leuciscidae</taxon>
        <taxon>Phoxininae</taxon>
        <taxon>Phoxinus</taxon>
    </lineage>
</organism>
<reference evidence="2 3" key="1">
    <citation type="submission" date="2024-02" db="EMBL/GenBank/DDBJ databases">
        <title>Chromosome-level genome assembly of the Eurasian Minnow (Phoxinus phoxinus).</title>
        <authorList>
            <person name="Oriowo T.O."/>
            <person name="Martin S."/>
            <person name="Stange M."/>
            <person name="Chrysostomakis Y."/>
            <person name="Brown T."/>
            <person name="Winkler S."/>
            <person name="Kukowka S."/>
            <person name="Myers E.W."/>
            <person name="Bohne A."/>
        </authorList>
    </citation>
    <scope>NUCLEOTIDE SEQUENCE [LARGE SCALE GENOMIC DNA]</scope>
    <source>
        <strain evidence="2">ZFMK-TIS-60720</strain>
        <tissue evidence="2">Whole Organism</tissue>
    </source>
</reference>